<evidence type="ECO:0000313" key="2">
    <source>
        <dbReference type="Proteomes" id="UP000198765"/>
    </source>
</evidence>
<dbReference type="EMBL" id="LT594324">
    <property type="protein sequence ID" value="SBT54938.1"/>
    <property type="molecule type" value="Genomic_DNA"/>
</dbReference>
<proteinExistence type="predicted"/>
<evidence type="ECO:0000313" key="1">
    <source>
        <dbReference type="EMBL" id="SBT54938.1"/>
    </source>
</evidence>
<keyword evidence="2" id="KW-1185">Reference proteome</keyword>
<dbReference type="Proteomes" id="UP000198765">
    <property type="component" value="Chromosome I"/>
</dbReference>
<gene>
    <name evidence="1" type="ORF">GA0070621_5802</name>
</gene>
<dbReference type="AlphaFoldDB" id="A0A1A9AEJ2"/>
<name>A0A1A9AEJ2_9ACTN</name>
<sequence length="121" mass="13016">MAMPATTSGMGTNSSGRVRLDGQLALINAGPAPITVLTATGQRPDARIRYTGQPRPIPPGSTALVDVEVRFECSIPIEQEPLPVRFSIKTGDNRNREVNAPVGLLFSVWYRDLLQACGRLG</sequence>
<reference evidence="1 2" key="1">
    <citation type="submission" date="2016-06" db="EMBL/GenBank/DDBJ databases">
        <authorList>
            <person name="Kjaerup R.B."/>
            <person name="Dalgaard T.S."/>
            <person name="Juul-Madsen H.R."/>
        </authorList>
    </citation>
    <scope>NUCLEOTIDE SEQUENCE [LARGE SCALE GENOMIC DNA]</scope>
    <source>
        <strain evidence="1 2">DSM 45248</strain>
    </source>
</reference>
<protein>
    <submittedName>
        <fullName evidence="1">Uncharacterized protein</fullName>
    </submittedName>
</protein>
<dbReference type="PATRIC" id="fig|299146.4.peg.5985"/>
<accession>A0A1A9AEJ2</accession>
<organism evidence="1 2">
    <name type="scientific">Micromonospora narathiwatensis</name>
    <dbReference type="NCBI Taxonomy" id="299146"/>
    <lineage>
        <taxon>Bacteria</taxon>
        <taxon>Bacillati</taxon>
        <taxon>Actinomycetota</taxon>
        <taxon>Actinomycetes</taxon>
        <taxon>Micromonosporales</taxon>
        <taxon>Micromonosporaceae</taxon>
        <taxon>Micromonospora</taxon>
    </lineage>
</organism>